<organism evidence="1 2">
    <name type="scientific">Arctia plantaginis</name>
    <name type="common">Wood tiger moth</name>
    <name type="synonym">Phalaena plantaginis</name>
    <dbReference type="NCBI Taxonomy" id="874455"/>
    <lineage>
        <taxon>Eukaryota</taxon>
        <taxon>Metazoa</taxon>
        <taxon>Ecdysozoa</taxon>
        <taxon>Arthropoda</taxon>
        <taxon>Hexapoda</taxon>
        <taxon>Insecta</taxon>
        <taxon>Pterygota</taxon>
        <taxon>Neoptera</taxon>
        <taxon>Endopterygota</taxon>
        <taxon>Lepidoptera</taxon>
        <taxon>Glossata</taxon>
        <taxon>Ditrysia</taxon>
        <taxon>Noctuoidea</taxon>
        <taxon>Erebidae</taxon>
        <taxon>Arctiinae</taxon>
        <taxon>Arctia</taxon>
    </lineage>
</organism>
<protein>
    <submittedName>
        <fullName evidence="1">Uncharacterized protein</fullName>
    </submittedName>
</protein>
<comment type="caution">
    <text evidence="1">The sequence shown here is derived from an EMBL/GenBank/DDBJ whole genome shotgun (WGS) entry which is preliminary data.</text>
</comment>
<proteinExistence type="predicted"/>
<name>A0A8S1B1E1_ARCPL</name>
<sequence length="89" mass="10262">MLGLLRKQISERAKIMDIMETHHRRKALVFLGLPEDIKEDCSKILLGVLNQKMGLKDVTTTKIKTCHRIGTPSKEHRRPVLVTFTFHGR</sequence>
<dbReference type="OrthoDB" id="654211at2759"/>
<dbReference type="Proteomes" id="UP000494256">
    <property type="component" value="Unassembled WGS sequence"/>
</dbReference>
<evidence type="ECO:0000313" key="1">
    <source>
        <dbReference type="EMBL" id="CAB3251428.1"/>
    </source>
</evidence>
<gene>
    <name evidence="1" type="ORF">APLA_LOCUS13619</name>
</gene>
<reference evidence="1 2" key="1">
    <citation type="submission" date="2020-04" db="EMBL/GenBank/DDBJ databases">
        <authorList>
            <person name="Wallbank WR R."/>
            <person name="Pardo Diaz C."/>
            <person name="Kozak K."/>
            <person name="Martin S."/>
            <person name="Jiggins C."/>
            <person name="Moest M."/>
            <person name="Warren A I."/>
            <person name="Byers J.R.P. K."/>
            <person name="Montejo-Kovacevich G."/>
            <person name="Yen C E."/>
        </authorList>
    </citation>
    <scope>NUCLEOTIDE SEQUENCE [LARGE SCALE GENOMIC DNA]</scope>
</reference>
<dbReference type="EMBL" id="CADEBD010000358">
    <property type="protein sequence ID" value="CAB3251428.1"/>
    <property type="molecule type" value="Genomic_DNA"/>
</dbReference>
<evidence type="ECO:0000313" key="2">
    <source>
        <dbReference type="Proteomes" id="UP000494256"/>
    </source>
</evidence>
<dbReference type="Gene3D" id="3.30.70.1820">
    <property type="entry name" value="L1 transposable element, RRM domain"/>
    <property type="match status" value="1"/>
</dbReference>
<accession>A0A8S1B1E1</accession>
<dbReference type="AlphaFoldDB" id="A0A8S1B1E1"/>